<evidence type="ECO:0000256" key="7">
    <source>
        <dbReference type="RuleBase" id="RU366049"/>
    </source>
</evidence>
<organism evidence="10 11">
    <name type="scientific">Coffea arabica</name>
    <name type="common">Arabian coffee</name>
    <dbReference type="NCBI Taxonomy" id="13443"/>
    <lineage>
        <taxon>Eukaryota</taxon>
        <taxon>Viridiplantae</taxon>
        <taxon>Streptophyta</taxon>
        <taxon>Embryophyta</taxon>
        <taxon>Tracheophyta</taxon>
        <taxon>Spermatophyta</taxon>
        <taxon>Magnoliopsida</taxon>
        <taxon>eudicotyledons</taxon>
        <taxon>Gunneridae</taxon>
        <taxon>Pentapetalae</taxon>
        <taxon>asterids</taxon>
        <taxon>lamiids</taxon>
        <taxon>Gentianales</taxon>
        <taxon>Rubiaceae</taxon>
        <taxon>Ixoroideae</taxon>
        <taxon>Gardenieae complex</taxon>
        <taxon>Bertiereae - Coffeeae clade</taxon>
        <taxon>Coffeeae</taxon>
        <taxon>Coffea</taxon>
    </lineage>
</organism>
<evidence type="ECO:0000256" key="2">
    <source>
        <dbReference type="ARBA" id="ARBA00006075"/>
    </source>
</evidence>
<dbReference type="InterPro" id="IPR036875">
    <property type="entry name" value="Znf_CCHC_sf"/>
</dbReference>
<keyword evidence="3 7" id="KW-0227">DNA damage</keyword>
<evidence type="ECO:0000256" key="6">
    <source>
        <dbReference type="PROSITE-ProRule" id="PRU00047"/>
    </source>
</evidence>
<sequence length="375" mass="41817">MDKGGGGGTAAAPTGCYKCGRPGHWSRDCPSNPPSSSSKNNNDENTIDKDLNRDPSGSAYSYSKKTFKNNAQSNSASAAEKPKRLPRTRPKLTPDLLLSNDGIGHILRHFPRAFKYRGRGHEVSDLGNLLGLYAEWHSRLLPYFSFDQFVHKLEQIGTKNRVKKCIRELRERIADGVDPAELHEPQVQDNNPNHEQGTSNLDARDTEEENRFHEDTNMENAIEDNTCPEIPDNSTLQESILNEIWEKAMEEPFKPSDEKIVEAGASHADNETPKMAPGETSSSFNGTMLSEEQRTRMEANRLKALGKTGQEPFKPSDDKIVEAEVSHADKETPTMAPRKTSSSSNGTMLSEEQRTRMEANRLKALEKAAARVRKL</sequence>
<keyword evidence="6" id="KW-0862">Zinc</keyword>
<keyword evidence="5 7" id="KW-0131">Cell cycle</keyword>
<dbReference type="PANTHER" id="PTHR13220">
    <property type="entry name" value="TIMELESS INTERACTING-RELATED"/>
    <property type="match status" value="1"/>
</dbReference>
<dbReference type="Proteomes" id="UP001652660">
    <property type="component" value="Chromosome 11e"/>
</dbReference>
<keyword evidence="6" id="KW-0863">Zinc-finger</keyword>
<evidence type="ECO:0000313" key="11">
    <source>
        <dbReference type="RefSeq" id="XP_027098763.1"/>
    </source>
</evidence>
<feature type="region of interest" description="Disordered" evidence="8">
    <location>
        <begin position="22"/>
        <end position="96"/>
    </location>
</feature>
<dbReference type="InterPro" id="IPR012923">
    <property type="entry name" value="Csm3"/>
</dbReference>
<dbReference type="SMART" id="SM00343">
    <property type="entry name" value="ZnF_C2HC"/>
    <property type="match status" value="1"/>
</dbReference>
<dbReference type="InterPro" id="IPR040038">
    <property type="entry name" value="TIPIN/Csm3/Swi3"/>
</dbReference>
<dbReference type="Pfam" id="PF07962">
    <property type="entry name" value="Swi3"/>
    <property type="match status" value="1"/>
</dbReference>
<dbReference type="GO" id="GO:0000076">
    <property type="term" value="P:DNA replication checkpoint signaling"/>
    <property type="evidence" value="ECO:0007669"/>
    <property type="project" value="UniProtKB-UniRule"/>
</dbReference>
<evidence type="ECO:0000259" key="9">
    <source>
        <dbReference type="PROSITE" id="PS50158"/>
    </source>
</evidence>
<feature type="region of interest" description="Disordered" evidence="8">
    <location>
        <begin position="325"/>
        <end position="356"/>
    </location>
</feature>
<feature type="compositionally biased region" description="Polar residues" evidence="8">
    <location>
        <begin position="187"/>
        <end position="201"/>
    </location>
</feature>
<evidence type="ECO:0000256" key="3">
    <source>
        <dbReference type="ARBA" id="ARBA00022763"/>
    </source>
</evidence>
<dbReference type="InterPro" id="IPR001878">
    <property type="entry name" value="Znf_CCHC"/>
</dbReference>
<dbReference type="SUPFAM" id="SSF57756">
    <property type="entry name" value="Retrovirus zinc finger-like domains"/>
    <property type="match status" value="1"/>
</dbReference>
<reference evidence="11" key="2">
    <citation type="submission" date="2025-08" db="UniProtKB">
        <authorList>
            <consortium name="RefSeq"/>
        </authorList>
    </citation>
    <scope>IDENTIFICATION</scope>
    <source>
        <tissue evidence="11">Leaves</tissue>
    </source>
</reference>
<dbReference type="AlphaFoldDB" id="A0A6P6V7B4"/>
<dbReference type="GO" id="GO:0008270">
    <property type="term" value="F:zinc ion binding"/>
    <property type="evidence" value="ECO:0007669"/>
    <property type="project" value="UniProtKB-KW"/>
</dbReference>
<feature type="compositionally biased region" description="Basic and acidic residues" evidence="8">
    <location>
        <begin position="176"/>
        <end position="186"/>
    </location>
</feature>
<feature type="compositionally biased region" description="Low complexity" evidence="8">
    <location>
        <begin position="69"/>
        <end position="79"/>
    </location>
</feature>
<dbReference type="GO" id="GO:0031297">
    <property type="term" value="P:replication fork processing"/>
    <property type="evidence" value="ECO:0007669"/>
    <property type="project" value="UniProtKB-UniRule"/>
</dbReference>
<feature type="domain" description="CCHC-type" evidence="9">
    <location>
        <begin position="16"/>
        <end position="31"/>
    </location>
</feature>
<accession>A0A6P6V7B4</accession>
<protein>
    <recommendedName>
        <fullName evidence="9">CCHC-type domain-containing protein</fullName>
    </recommendedName>
</protein>
<evidence type="ECO:0000256" key="4">
    <source>
        <dbReference type="ARBA" id="ARBA00023242"/>
    </source>
</evidence>
<dbReference type="OrthoDB" id="437078at2759"/>
<comment type="function">
    <text evidence="7">Plays an important role in the control of DNA replication and the maintenance of replication fork stability.</text>
</comment>
<dbReference type="GO" id="GO:0003677">
    <property type="term" value="F:DNA binding"/>
    <property type="evidence" value="ECO:0007669"/>
    <property type="project" value="TreeGrafter"/>
</dbReference>
<feature type="region of interest" description="Disordered" evidence="8">
    <location>
        <begin position="176"/>
        <end position="233"/>
    </location>
</feature>
<dbReference type="PROSITE" id="PS50158">
    <property type="entry name" value="ZF_CCHC"/>
    <property type="match status" value="1"/>
</dbReference>
<keyword evidence="10" id="KW-1185">Reference proteome</keyword>
<feature type="region of interest" description="Disordered" evidence="8">
    <location>
        <begin position="265"/>
        <end position="285"/>
    </location>
</feature>
<evidence type="ECO:0000313" key="10">
    <source>
        <dbReference type="Proteomes" id="UP001652660"/>
    </source>
</evidence>
<dbReference type="GO" id="GO:0043111">
    <property type="term" value="P:replication fork arrest"/>
    <property type="evidence" value="ECO:0007669"/>
    <property type="project" value="TreeGrafter"/>
</dbReference>
<comment type="similarity">
    <text evidence="2 7">Belongs to the CSM3 family.</text>
</comment>
<dbReference type="Pfam" id="PF00098">
    <property type="entry name" value="zf-CCHC"/>
    <property type="match status" value="1"/>
</dbReference>
<comment type="subcellular location">
    <subcellularLocation>
        <location evidence="1 7">Nucleus</location>
    </subcellularLocation>
</comment>
<keyword evidence="4 7" id="KW-0539">Nucleus</keyword>
<dbReference type="Gene3D" id="4.10.60.10">
    <property type="entry name" value="Zinc finger, CCHC-type"/>
    <property type="match status" value="1"/>
</dbReference>
<name>A0A6P6V7B4_COFAR</name>
<dbReference type="GO" id="GO:0031298">
    <property type="term" value="C:replication fork protection complex"/>
    <property type="evidence" value="ECO:0007669"/>
    <property type="project" value="TreeGrafter"/>
</dbReference>
<dbReference type="RefSeq" id="XP_027098763.1">
    <property type="nucleotide sequence ID" value="XM_027242962.2"/>
</dbReference>
<dbReference type="GeneID" id="113718039"/>
<keyword evidence="6" id="KW-0479">Metal-binding</keyword>
<evidence type="ECO:0000256" key="5">
    <source>
        <dbReference type="ARBA" id="ARBA00023306"/>
    </source>
</evidence>
<feature type="compositionally biased region" description="Polar residues" evidence="8">
    <location>
        <begin position="339"/>
        <end position="350"/>
    </location>
</feature>
<dbReference type="PANTHER" id="PTHR13220:SF11">
    <property type="entry name" value="TIMELESS-INTERACTING PROTEIN"/>
    <property type="match status" value="1"/>
</dbReference>
<proteinExistence type="inferred from homology"/>
<gene>
    <name evidence="11" type="primary">LOC113718039</name>
</gene>
<dbReference type="GO" id="GO:0006974">
    <property type="term" value="P:DNA damage response"/>
    <property type="evidence" value="ECO:0007669"/>
    <property type="project" value="UniProtKB-KW"/>
</dbReference>
<evidence type="ECO:0000256" key="1">
    <source>
        <dbReference type="ARBA" id="ARBA00004123"/>
    </source>
</evidence>
<reference evidence="10" key="1">
    <citation type="journal article" date="2025" name="Foods">
        <title>Unveiling the Microbial Signatures of Arabica Coffee Cherries: Insights into Ripeness Specific Diversity, Functional Traits, and Implications for Quality and Safety.</title>
        <authorList>
            <consortium name="RefSeq"/>
            <person name="Tenea G.N."/>
            <person name="Cifuentes V."/>
            <person name="Reyes P."/>
            <person name="Cevallos-Vallejos M."/>
        </authorList>
    </citation>
    <scope>NUCLEOTIDE SEQUENCE [LARGE SCALE GENOMIC DNA]</scope>
</reference>
<evidence type="ECO:0000256" key="8">
    <source>
        <dbReference type="SAM" id="MobiDB-lite"/>
    </source>
</evidence>